<evidence type="ECO:0000256" key="1">
    <source>
        <dbReference type="ARBA" id="ARBA00004117"/>
    </source>
</evidence>
<keyword evidence="8" id="KW-0282">Flagellum</keyword>
<dbReference type="PROSITE" id="PS00588">
    <property type="entry name" value="FLAGELLA_BB_ROD"/>
    <property type="match status" value="1"/>
</dbReference>
<evidence type="ECO:0000256" key="3">
    <source>
        <dbReference type="ARBA" id="ARBA00014376"/>
    </source>
</evidence>
<dbReference type="GO" id="GO:0071978">
    <property type="term" value="P:bacterial-type flagellum-dependent swarming motility"/>
    <property type="evidence" value="ECO:0007669"/>
    <property type="project" value="TreeGrafter"/>
</dbReference>
<keyword evidence="9" id="KW-1185">Reference proteome</keyword>
<dbReference type="AlphaFoldDB" id="A0AAU9E5N5"/>
<evidence type="ECO:0000313" key="9">
    <source>
        <dbReference type="Proteomes" id="UP001321786"/>
    </source>
</evidence>
<evidence type="ECO:0000313" key="8">
    <source>
        <dbReference type="EMBL" id="BEP29385.1"/>
    </source>
</evidence>
<evidence type="ECO:0000256" key="4">
    <source>
        <dbReference type="ARBA" id="ARBA00023143"/>
    </source>
</evidence>
<dbReference type="RefSeq" id="WP_338535023.1">
    <property type="nucleotide sequence ID" value="NZ_AP028654.1"/>
</dbReference>
<dbReference type="NCBIfam" id="TIGR01396">
    <property type="entry name" value="FlgB"/>
    <property type="match status" value="1"/>
</dbReference>
<dbReference type="EMBL" id="AP028654">
    <property type="protein sequence ID" value="BEP29385.1"/>
    <property type="molecule type" value="Genomic_DNA"/>
</dbReference>
<comment type="similarity">
    <text evidence="2 6">Belongs to the flagella basal body rod proteins family.</text>
</comment>
<evidence type="ECO:0000256" key="6">
    <source>
        <dbReference type="PIRNR" id="PIRNR002889"/>
    </source>
</evidence>
<evidence type="ECO:0000256" key="2">
    <source>
        <dbReference type="ARBA" id="ARBA00009677"/>
    </source>
</evidence>
<name>A0AAU9E5N5_9FIRM</name>
<dbReference type="Pfam" id="PF00460">
    <property type="entry name" value="Flg_bb_rod"/>
    <property type="match status" value="1"/>
</dbReference>
<dbReference type="PANTHER" id="PTHR30435">
    <property type="entry name" value="FLAGELLAR PROTEIN"/>
    <property type="match status" value="1"/>
</dbReference>
<organism evidence="8 9">
    <name type="scientific">Helicovermis profundi</name>
    <dbReference type="NCBI Taxonomy" id="3065157"/>
    <lineage>
        <taxon>Bacteria</taxon>
        <taxon>Bacillati</taxon>
        <taxon>Bacillota</taxon>
        <taxon>Clostridia</taxon>
        <taxon>Helicovermis</taxon>
    </lineage>
</organism>
<keyword evidence="8" id="KW-0969">Cilium</keyword>
<dbReference type="InterPro" id="IPR001444">
    <property type="entry name" value="Flag_bb_rod_N"/>
</dbReference>
<feature type="domain" description="Flagellar basal body rod protein N-terminal" evidence="7">
    <location>
        <begin position="25"/>
        <end position="39"/>
    </location>
</feature>
<sequence length="132" mass="15350">MIKTSFNNIDFLKKAMDGSWKKNQAISNNIANVNTPGYKRETVDFESVLRDQMKINNGVSMKTTNNAHINTYNSFEPTIEKDRNTSFRKDNNNVDIDTEMSAYSKNIMQYDFLTRQISDQLRRIKIAIKEGR</sequence>
<gene>
    <name evidence="8" type="primary">flgB</name>
    <name evidence="8" type="ORF">HLPR_17160</name>
</gene>
<accession>A0AAU9E5N5</accession>
<comment type="function">
    <text evidence="5 6">Structural component of flagellum, the bacterial motility apparatus. Part of the rod structure of flagellar basal body.</text>
</comment>
<protein>
    <recommendedName>
        <fullName evidence="3 6">Flagellar basal body rod protein FlgB</fullName>
    </recommendedName>
</protein>
<dbReference type="GO" id="GO:0030694">
    <property type="term" value="C:bacterial-type flagellum basal body, rod"/>
    <property type="evidence" value="ECO:0007669"/>
    <property type="project" value="InterPro"/>
</dbReference>
<keyword evidence="8" id="KW-0966">Cell projection</keyword>
<keyword evidence="4 6" id="KW-0975">Bacterial flagellum</keyword>
<dbReference type="PANTHER" id="PTHR30435:SF12">
    <property type="entry name" value="FLAGELLAR BASAL BODY ROD PROTEIN FLGB"/>
    <property type="match status" value="1"/>
</dbReference>
<dbReference type="KEGG" id="hprf:HLPR_17160"/>
<dbReference type="InterPro" id="IPR019776">
    <property type="entry name" value="Flagellar_basal_body_rod_CS"/>
</dbReference>
<comment type="subcellular location">
    <subcellularLocation>
        <location evidence="1 6">Bacterial flagellum basal body</location>
    </subcellularLocation>
</comment>
<evidence type="ECO:0000256" key="5">
    <source>
        <dbReference type="ARBA" id="ARBA00024934"/>
    </source>
</evidence>
<comment type="subunit">
    <text evidence="6">The basal body constitutes a major portion of the flagellar organelle and consists of a number of rings mounted on a central rod.</text>
</comment>
<evidence type="ECO:0000259" key="7">
    <source>
        <dbReference type="Pfam" id="PF00460"/>
    </source>
</evidence>
<dbReference type="InterPro" id="IPR006300">
    <property type="entry name" value="FlgB"/>
</dbReference>
<dbReference type="PIRSF" id="PIRSF002889">
    <property type="entry name" value="Rod_FlgB"/>
    <property type="match status" value="1"/>
</dbReference>
<proteinExistence type="inferred from homology"/>
<reference evidence="8 9" key="1">
    <citation type="submission" date="2023-08" db="EMBL/GenBank/DDBJ databases">
        <title>Helicovermis profunda gen. nov., sp. nov., a novel mesophilic, fermentative bacterium within the Bacillota from a deep-sea hydrothermal vent chimney.</title>
        <authorList>
            <person name="Miyazaki U."/>
            <person name="Mizutani D."/>
            <person name="Hashimoto Y."/>
            <person name="Tame A."/>
            <person name="Sawayama S."/>
            <person name="Miyazaki J."/>
            <person name="Takai K."/>
            <person name="Nakagawa S."/>
        </authorList>
    </citation>
    <scope>NUCLEOTIDE SEQUENCE [LARGE SCALE GENOMIC DNA]</scope>
    <source>
        <strain evidence="8 9">S502</strain>
    </source>
</reference>
<dbReference type="Proteomes" id="UP001321786">
    <property type="component" value="Chromosome"/>
</dbReference>